<sequence>MRRLRRYTVHWQLVDPMNSGQNLPTLSTISLFIFRPLAAMKKHLEPLKKLWASTACLWWINPELSIPAWRAHSPTSLTFCLILIVSLRLFRLSSCYSDMGQHREALQTQMEVDGLGL</sequence>
<dbReference type="AlphaFoldDB" id="A0A9P6AFI9"/>
<name>A0A9P6AFI9_9AGAM</name>
<reference evidence="1" key="1">
    <citation type="journal article" date="2020" name="Nat. Commun.">
        <title>Large-scale genome sequencing of mycorrhizal fungi provides insights into the early evolution of symbiotic traits.</title>
        <authorList>
            <person name="Miyauchi S."/>
            <person name="Kiss E."/>
            <person name="Kuo A."/>
            <person name="Drula E."/>
            <person name="Kohler A."/>
            <person name="Sanchez-Garcia M."/>
            <person name="Morin E."/>
            <person name="Andreopoulos B."/>
            <person name="Barry K.W."/>
            <person name="Bonito G."/>
            <person name="Buee M."/>
            <person name="Carver A."/>
            <person name="Chen C."/>
            <person name="Cichocki N."/>
            <person name="Clum A."/>
            <person name="Culley D."/>
            <person name="Crous P.W."/>
            <person name="Fauchery L."/>
            <person name="Girlanda M."/>
            <person name="Hayes R.D."/>
            <person name="Keri Z."/>
            <person name="LaButti K."/>
            <person name="Lipzen A."/>
            <person name="Lombard V."/>
            <person name="Magnuson J."/>
            <person name="Maillard F."/>
            <person name="Murat C."/>
            <person name="Nolan M."/>
            <person name="Ohm R.A."/>
            <person name="Pangilinan J."/>
            <person name="Pereira M.F."/>
            <person name="Perotto S."/>
            <person name="Peter M."/>
            <person name="Pfister S."/>
            <person name="Riley R."/>
            <person name="Sitrit Y."/>
            <person name="Stielow J.B."/>
            <person name="Szollosi G."/>
            <person name="Zifcakova L."/>
            <person name="Stursova M."/>
            <person name="Spatafora J.W."/>
            <person name="Tedersoo L."/>
            <person name="Vaario L.M."/>
            <person name="Yamada A."/>
            <person name="Yan M."/>
            <person name="Wang P."/>
            <person name="Xu J."/>
            <person name="Bruns T."/>
            <person name="Baldrian P."/>
            <person name="Vilgalys R."/>
            <person name="Dunand C."/>
            <person name="Henrissat B."/>
            <person name="Grigoriev I.V."/>
            <person name="Hibbett D."/>
            <person name="Nagy L.G."/>
            <person name="Martin F.M."/>
        </authorList>
    </citation>
    <scope>NUCLEOTIDE SEQUENCE</scope>
    <source>
        <strain evidence="1">UP504</strain>
    </source>
</reference>
<organism evidence="1 2">
    <name type="scientific">Hydnum rufescens UP504</name>
    <dbReference type="NCBI Taxonomy" id="1448309"/>
    <lineage>
        <taxon>Eukaryota</taxon>
        <taxon>Fungi</taxon>
        <taxon>Dikarya</taxon>
        <taxon>Basidiomycota</taxon>
        <taxon>Agaricomycotina</taxon>
        <taxon>Agaricomycetes</taxon>
        <taxon>Cantharellales</taxon>
        <taxon>Hydnaceae</taxon>
        <taxon>Hydnum</taxon>
    </lineage>
</organism>
<evidence type="ECO:0000313" key="1">
    <source>
        <dbReference type="EMBL" id="KAF9504647.1"/>
    </source>
</evidence>
<dbReference type="Proteomes" id="UP000886523">
    <property type="component" value="Unassembled WGS sequence"/>
</dbReference>
<accession>A0A9P6AFI9</accession>
<gene>
    <name evidence="1" type="ORF">BS47DRAFT_633159</name>
</gene>
<protein>
    <submittedName>
        <fullName evidence="1">Uncharacterized protein</fullName>
    </submittedName>
</protein>
<proteinExistence type="predicted"/>
<dbReference type="EMBL" id="MU129206">
    <property type="protein sequence ID" value="KAF9504647.1"/>
    <property type="molecule type" value="Genomic_DNA"/>
</dbReference>
<keyword evidence="2" id="KW-1185">Reference proteome</keyword>
<comment type="caution">
    <text evidence="1">The sequence shown here is derived from an EMBL/GenBank/DDBJ whole genome shotgun (WGS) entry which is preliminary data.</text>
</comment>
<evidence type="ECO:0000313" key="2">
    <source>
        <dbReference type="Proteomes" id="UP000886523"/>
    </source>
</evidence>